<organism evidence="16 17">
    <name type="scientific">Polyodon spathula</name>
    <name type="common">North American paddlefish</name>
    <name type="synonym">Squalus spathula</name>
    <dbReference type="NCBI Taxonomy" id="7913"/>
    <lineage>
        <taxon>Eukaryota</taxon>
        <taxon>Metazoa</taxon>
        <taxon>Chordata</taxon>
        <taxon>Craniata</taxon>
        <taxon>Vertebrata</taxon>
        <taxon>Euteleostomi</taxon>
        <taxon>Actinopterygii</taxon>
        <taxon>Chondrostei</taxon>
        <taxon>Acipenseriformes</taxon>
        <taxon>Polyodontidae</taxon>
        <taxon>Polyodon</taxon>
    </lineage>
</organism>
<evidence type="ECO:0000256" key="9">
    <source>
        <dbReference type="ARBA" id="ARBA00023180"/>
    </source>
</evidence>
<feature type="domain" description="Ig-like" evidence="15">
    <location>
        <begin position="312"/>
        <end position="401"/>
    </location>
</feature>
<evidence type="ECO:0000259" key="15">
    <source>
        <dbReference type="PROSITE" id="PS50835"/>
    </source>
</evidence>
<evidence type="ECO:0000256" key="4">
    <source>
        <dbReference type="ARBA" id="ARBA00022729"/>
    </source>
</evidence>
<evidence type="ECO:0000256" key="6">
    <source>
        <dbReference type="ARBA" id="ARBA00022889"/>
    </source>
</evidence>
<dbReference type="InterPro" id="IPR050876">
    <property type="entry name" value="IgLON_domain"/>
</dbReference>
<evidence type="ECO:0000256" key="11">
    <source>
        <dbReference type="ARBA" id="ARBA00023319"/>
    </source>
</evidence>
<reference evidence="16" key="1">
    <citation type="journal article" date="2021" name="Cell">
        <title>Tracing the genetic footprints of vertebrate landing in non-teleost ray-finned fishes.</title>
        <authorList>
            <person name="Bi X."/>
            <person name="Wang K."/>
            <person name="Yang L."/>
            <person name="Pan H."/>
            <person name="Jiang H."/>
            <person name="Wei Q."/>
            <person name="Fang M."/>
            <person name="Yu H."/>
            <person name="Zhu C."/>
            <person name="Cai Y."/>
            <person name="He Y."/>
            <person name="Gan X."/>
            <person name="Zeng H."/>
            <person name="Yu D."/>
            <person name="Zhu Y."/>
            <person name="Jiang H."/>
            <person name="Qiu Q."/>
            <person name="Yang H."/>
            <person name="Zhang Y.E."/>
            <person name="Wang W."/>
            <person name="Zhu M."/>
            <person name="He S."/>
            <person name="Zhang G."/>
        </authorList>
    </citation>
    <scope>NUCLEOTIDE SEQUENCE</scope>
    <source>
        <strain evidence="16">Pddl_001</strain>
    </source>
</reference>
<dbReference type="SMART" id="SM00408">
    <property type="entry name" value="IGc2"/>
    <property type="match status" value="3"/>
</dbReference>
<keyword evidence="7" id="KW-0472">Membrane</keyword>
<feature type="domain" description="Ig-like" evidence="15">
    <location>
        <begin position="141"/>
        <end position="306"/>
    </location>
</feature>
<keyword evidence="17" id="KW-1185">Reference proteome</keyword>
<protein>
    <recommendedName>
        <fullName evidence="13">Neuronal growth regulator 1</fullName>
    </recommendedName>
</protein>
<keyword evidence="5" id="KW-0677">Repeat</keyword>
<keyword evidence="6" id="KW-0130">Cell adhesion</keyword>
<dbReference type="SMART" id="SM00409">
    <property type="entry name" value="IG"/>
    <property type="match status" value="3"/>
</dbReference>
<evidence type="ECO:0000256" key="3">
    <source>
        <dbReference type="ARBA" id="ARBA00022622"/>
    </source>
</evidence>
<dbReference type="Pfam" id="PF07679">
    <property type="entry name" value="I-set"/>
    <property type="match status" value="1"/>
</dbReference>
<dbReference type="PANTHER" id="PTHR42757">
    <property type="entry name" value="IGLON FAMILY OF IMMUNOGLOBULIN SUPERFAMILY-RELATED"/>
    <property type="match status" value="1"/>
</dbReference>
<name>A0ABS2XUZ9_POLSP</name>
<dbReference type="Proteomes" id="UP001166093">
    <property type="component" value="Unassembled WGS sequence"/>
</dbReference>
<dbReference type="InterPro" id="IPR003599">
    <property type="entry name" value="Ig_sub"/>
</dbReference>
<sequence>MDIMMMVQDACCSGQWLTAAVLSLCCFLPSCLPAAQRVDFPWSAVDNLVARQGDTAVLRCYLSDGASKGAWLNRSSIIFAGDDKWSVDPRVSIVSSIGSKREYSLQIQNVDVPDDGQYTCSVQTQHNPRTMQVHLTVQVPPKIYDISSDIVVNEGTNITLICLASGKPEPSISWRHITPLGMKSFSPLTRQAQSKADTSSCQFCLPNTHRGICPLTLAHHQKMYKPSAAAYKQALVLQVYFGIKNIRMTTTITGQIISQTKITAMITKTFETGEYLVITGITKDQAGDYECSAENDASFPDMKKVKVIVNFPPAILEMKHAGVGVGRTVLIRCETAAVPAPLFEWYKGERKLSNGRQGIIIQNYSTRSILTLSNMTEDHYGNYTCIAVNKLGTANASLPLIPPSTAQYGITGSAEVLFSWWYLMLALSSYISIY</sequence>
<feature type="non-terminal residue" evidence="16">
    <location>
        <position position="1"/>
    </location>
</feature>
<dbReference type="InterPro" id="IPR036179">
    <property type="entry name" value="Ig-like_dom_sf"/>
</dbReference>
<evidence type="ECO:0000313" key="16">
    <source>
        <dbReference type="EMBL" id="MBN3277729.1"/>
    </source>
</evidence>
<evidence type="ECO:0000256" key="8">
    <source>
        <dbReference type="ARBA" id="ARBA00023157"/>
    </source>
</evidence>
<dbReference type="SUPFAM" id="SSF48726">
    <property type="entry name" value="Immunoglobulin"/>
    <property type="match status" value="3"/>
</dbReference>
<evidence type="ECO:0000256" key="1">
    <source>
        <dbReference type="ARBA" id="ARBA00004609"/>
    </source>
</evidence>
<gene>
    <name evidence="16" type="primary">Negr1_1</name>
    <name evidence="16" type="ORF">GTO93_0012923</name>
</gene>
<keyword evidence="2" id="KW-1003">Cell membrane</keyword>
<dbReference type="InterPro" id="IPR003598">
    <property type="entry name" value="Ig_sub2"/>
</dbReference>
<proteinExistence type="inferred from homology"/>
<evidence type="ECO:0000313" key="17">
    <source>
        <dbReference type="Proteomes" id="UP001166093"/>
    </source>
</evidence>
<keyword evidence="11" id="KW-0393">Immunoglobulin domain</keyword>
<dbReference type="InterPro" id="IPR007110">
    <property type="entry name" value="Ig-like_dom"/>
</dbReference>
<feature type="non-terminal residue" evidence="16">
    <location>
        <position position="434"/>
    </location>
</feature>
<accession>A0ABS2XUZ9</accession>
<evidence type="ECO:0000256" key="7">
    <source>
        <dbReference type="ARBA" id="ARBA00023136"/>
    </source>
</evidence>
<dbReference type="Pfam" id="PF13927">
    <property type="entry name" value="Ig_3"/>
    <property type="match status" value="1"/>
</dbReference>
<feature type="domain" description="Ig-like" evidence="15">
    <location>
        <begin position="33"/>
        <end position="136"/>
    </location>
</feature>
<comment type="subcellular location">
    <subcellularLocation>
        <location evidence="1">Cell membrane</location>
        <topology evidence="1">Lipid-anchor</topology>
        <topology evidence="1">GPI-anchor</topology>
    </subcellularLocation>
</comment>
<keyword evidence="3" id="KW-0336">GPI-anchor</keyword>
<comment type="caution">
    <text evidence="16">The sequence shown here is derived from an EMBL/GenBank/DDBJ whole genome shotgun (WGS) entry which is preliminary data.</text>
</comment>
<dbReference type="Gene3D" id="2.60.40.10">
    <property type="entry name" value="Immunoglobulins"/>
    <property type="match status" value="4"/>
</dbReference>
<comment type="similarity">
    <text evidence="12">Belongs to the immunoglobulin superfamily. IgLON family.</text>
</comment>
<feature type="signal peptide" evidence="14">
    <location>
        <begin position="1"/>
        <end position="33"/>
    </location>
</feature>
<dbReference type="InterPro" id="IPR013783">
    <property type="entry name" value="Ig-like_fold"/>
</dbReference>
<evidence type="ECO:0000256" key="12">
    <source>
        <dbReference type="ARBA" id="ARBA00037995"/>
    </source>
</evidence>
<evidence type="ECO:0000256" key="14">
    <source>
        <dbReference type="SAM" id="SignalP"/>
    </source>
</evidence>
<keyword evidence="9" id="KW-0325">Glycoprotein</keyword>
<keyword evidence="10" id="KW-0449">Lipoprotein</keyword>
<evidence type="ECO:0000256" key="13">
    <source>
        <dbReference type="ARBA" id="ARBA00041100"/>
    </source>
</evidence>
<dbReference type="EMBL" id="JAAWVQ010073123">
    <property type="protein sequence ID" value="MBN3277729.1"/>
    <property type="molecule type" value="Genomic_DNA"/>
</dbReference>
<evidence type="ECO:0000256" key="5">
    <source>
        <dbReference type="ARBA" id="ARBA00022737"/>
    </source>
</evidence>
<keyword evidence="8" id="KW-1015">Disulfide bond</keyword>
<feature type="chain" id="PRO_5047015328" description="Neuronal growth regulator 1" evidence="14">
    <location>
        <begin position="34"/>
        <end position="434"/>
    </location>
</feature>
<dbReference type="PANTHER" id="PTHR42757:SF6">
    <property type="entry name" value="NEURONAL GROWTH REGULATOR 1"/>
    <property type="match status" value="1"/>
</dbReference>
<keyword evidence="4 14" id="KW-0732">Signal</keyword>
<dbReference type="InterPro" id="IPR013098">
    <property type="entry name" value="Ig_I-set"/>
</dbReference>
<evidence type="ECO:0000256" key="10">
    <source>
        <dbReference type="ARBA" id="ARBA00023288"/>
    </source>
</evidence>
<evidence type="ECO:0000256" key="2">
    <source>
        <dbReference type="ARBA" id="ARBA00022475"/>
    </source>
</evidence>
<dbReference type="PROSITE" id="PS50835">
    <property type="entry name" value="IG_LIKE"/>
    <property type="match status" value="3"/>
</dbReference>